<proteinExistence type="predicted"/>
<dbReference type="Proteomes" id="UP001439008">
    <property type="component" value="Unassembled WGS sequence"/>
</dbReference>
<accession>A0ABV2AMR5</accession>
<feature type="region of interest" description="Disordered" evidence="1">
    <location>
        <begin position="1"/>
        <end position="21"/>
    </location>
</feature>
<gene>
    <name evidence="2" type="ORF">MHBO_002254</name>
</gene>
<organism evidence="2 3">
    <name type="scientific">Bonamia ostreae</name>
    <dbReference type="NCBI Taxonomy" id="126728"/>
    <lineage>
        <taxon>Eukaryota</taxon>
        <taxon>Sar</taxon>
        <taxon>Rhizaria</taxon>
        <taxon>Endomyxa</taxon>
        <taxon>Ascetosporea</taxon>
        <taxon>Haplosporida</taxon>
        <taxon>Bonamia</taxon>
    </lineage>
</organism>
<evidence type="ECO:0000313" key="2">
    <source>
        <dbReference type="EMBL" id="MES1920602.1"/>
    </source>
</evidence>
<evidence type="ECO:0000313" key="3">
    <source>
        <dbReference type="Proteomes" id="UP001439008"/>
    </source>
</evidence>
<protein>
    <submittedName>
        <fullName evidence="2">Uncharacterized protein</fullName>
    </submittedName>
</protein>
<reference evidence="2 3" key="1">
    <citation type="journal article" date="2024" name="BMC Biol.">
        <title>Comparative genomics of Ascetosporea gives new insight into the evolutionary basis for animal parasitism in Rhizaria.</title>
        <authorList>
            <person name="Hiltunen Thoren M."/>
            <person name="Onut-Brannstrom I."/>
            <person name="Alfjorden A."/>
            <person name="Peckova H."/>
            <person name="Swords F."/>
            <person name="Hooper C."/>
            <person name="Holzer A.S."/>
            <person name="Bass D."/>
            <person name="Burki F."/>
        </authorList>
    </citation>
    <scope>NUCLEOTIDE SEQUENCE [LARGE SCALE GENOMIC DNA]</scope>
    <source>
        <strain evidence="2">20-A016</strain>
    </source>
</reference>
<comment type="caution">
    <text evidence="2">The sequence shown here is derived from an EMBL/GenBank/DDBJ whole genome shotgun (WGS) entry which is preliminary data.</text>
</comment>
<name>A0ABV2AMR5_9EUKA</name>
<sequence length="63" mass="6745">MQSPSRGTPTHSPASIPANLSSRQSSLVGLATQIASWKHCPLHENSPHSHSYVTMVPSVARLL</sequence>
<evidence type="ECO:0000256" key="1">
    <source>
        <dbReference type="SAM" id="MobiDB-lite"/>
    </source>
</evidence>
<dbReference type="EMBL" id="JBDODL010000757">
    <property type="protein sequence ID" value="MES1920602.1"/>
    <property type="molecule type" value="Genomic_DNA"/>
</dbReference>
<keyword evidence="3" id="KW-1185">Reference proteome</keyword>